<evidence type="ECO:0000313" key="22">
    <source>
        <dbReference type="Proteomes" id="UP000694580"/>
    </source>
</evidence>
<dbReference type="GO" id="GO:0034727">
    <property type="term" value="P:piecemeal microautophagy of the nucleus"/>
    <property type="evidence" value="ECO:0007669"/>
    <property type="project" value="TreeGrafter"/>
</dbReference>
<evidence type="ECO:0000256" key="19">
    <source>
        <dbReference type="RuleBase" id="RU363115"/>
    </source>
</evidence>
<keyword evidence="22" id="KW-1185">Reference proteome</keyword>
<sequence length="373" mass="42168">MDAATLTYDTLRFGEFEDFPETSEPVWVLGTQFSALTEKDEILSDITSRLWFTYRKSFLPIGGTGPTSDTGWGCMLRCGQMILGQALVCRHLGRDWRWVRGQRQREEYVSILNAFIDKKDCYYSIHQIAQMGVGEGKSIGQWYGPNTVAQVLKKLAVFDSWSRMAVHVAMDNTVVIEEISEFPPRATVPTHCSPGTALWRPLVLLIPLRLGLTDINEAYIETLKQCFMMPQSLGVIGGKPNSAHYFIGFVGEELIYLDPHTTQPAVEPSEDGQVPDDSYHCQHPPCRMDICELDPSIAAGFFCKTEDDFDDWCARIRKMSCSRGSLPMFELVDSQPSHLISADVLNLTPDFSDSDRLERFFDSEDEEFEILSL</sequence>
<protein>
    <recommendedName>
        <fullName evidence="19">Cysteine protease</fullName>
        <ecNumber evidence="19">3.4.22.-</ecNumber>
    </recommendedName>
</protein>
<dbReference type="GO" id="GO:0035973">
    <property type="term" value="P:aggrephagy"/>
    <property type="evidence" value="ECO:0007669"/>
    <property type="project" value="TreeGrafter"/>
</dbReference>
<dbReference type="GO" id="GO:0000045">
    <property type="term" value="P:autophagosome assembly"/>
    <property type="evidence" value="ECO:0007669"/>
    <property type="project" value="TreeGrafter"/>
</dbReference>
<dbReference type="Pfam" id="PF20166">
    <property type="entry name" value="ATG4_LIR"/>
    <property type="match status" value="1"/>
</dbReference>
<evidence type="ECO:0000256" key="5">
    <source>
        <dbReference type="ARBA" id="ARBA00010958"/>
    </source>
</evidence>
<dbReference type="GO" id="GO:0016485">
    <property type="term" value="P:protein processing"/>
    <property type="evidence" value="ECO:0007669"/>
    <property type="project" value="TreeGrafter"/>
</dbReference>
<evidence type="ECO:0000256" key="9">
    <source>
        <dbReference type="ARBA" id="ARBA00022786"/>
    </source>
</evidence>
<gene>
    <name evidence="21" type="primary">ATG4B</name>
</gene>
<evidence type="ECO:0000256" key="7">
    <source>
        <dbReference type="ARBA" id="ARBA00022490"/>
    </source>
</evidence>
<evidence type="ECO:0000256" key="3">
    <source>
        <dbReference type="ARBA" id="ARBA00004419"/>
    </source>
</evidence>
<dbReference type="InterPro" id="IPR038765">
    <property type="entry name" value="Papain-like_cys_pep_sf"/>
</dbReference>
<comment type="catalytic activity">
    <reaction evidence="18">
        <text>[protein]-C-terminal L-amino acid-glycyl-phosphatidylethanolamide + H2O = [protein]-C-terminal L-amino acid-glycine + a 1,2-diacyl-sn-glycero-3-phosphoethanolamine</text>
        <dbReference type="Rhea" id="RHEA:67548"/>
        <dbReference type="Rhea" id="RHEA-COMP:17323"/>
        <dbReference type="Rhea" id="RHEA-COMP:17324"/>
        <dbReference type="ChEBI" id="CHEBI:15377"/>
        <dbReference type="ChEBI" id="CHEBI:64612"/>
        <dbReference type="ChEBI" id="CHEBI:172940"/>
        <dbReference type="ChEBI" id="CHEBI:172941"/>
    </reaction>
    <physiologicalReaction direction="left-to-right" evidence="18">
        <dbReference type="Rhea" id="RHEA:67549"/>
    </physiologicalReaction>
</comment>
<dbReference type="GO" id="GO:0005776">
    <property type="term" value="C:autophagosome"/>
    <property type="evidence" value="ECO:0007669"/>
    <property type="project" value="UniProtKB-SubCell"/>
</dbReference>
<evidence type="ECO:0000256" key="12">
    <source>
        <dbReference type="ARBA" id="ARBA00022824"/>
    </source>
</evidence>
<dbReference type="GO" id="GO:0031410">
    <property type="term" value="C:cytoplasmic vesicle"/>
    <property type="evidence" value="ECO:0007669"/>
    <property type="project" value="UniProtKB-KW"/>
</dbReference>
<keyword evidence="9" id="KW-0833">Ubl conjugation pathway</keyword>
<dbReference type="GO" id="GO:0000423">
    <property type="term" value="P:mitophagy"/>
    <property type="evidence" value="ECO:0007669"/>
    <property type="project" value="TreeGrafter"/>
</dbReference>
<evidence type="ECO:0000256" key="1">
    <source>
        <dbReference type="ARBA" id="ARBA00004173"/>
    </source>
</evidence>
<dbReference type="SUPFAM" id="SSF54001">
    <property type="entry name" value="Cysteine proteinases"/>
    <property type="match status" value="1"/>
</dbReference>
<dbReference type="GO" id="GO:0004197">
    <property type="term" value="F:cysteine-type endopeptidase activity"/>
    <property type="evidence" value="ECO:0007669"/>
    <property type="project" value="TreeGrafter"/>
</dbReference>
<evidence type="ECO:0000256" key="6">
    <source>
        <dbReference type="ARBA" id="ARBA00022448"/>
    </source>
</evidence>
<dbReference type="Proteomes" id="UP000694580">
    <property type="component" value="Chromosome 19"/>
</dbReference>
<feature type="domain" description="Peptidase C54 catalytic" evidence="20">
    <location>
        <begin position="40"/>
        <end position="314"/>
    </location>
</feature>
<dbReference type="GeneTree" id="ENSGT00530000063000"/>
<evidence type="ECO:0000256" key="11">
    <source>
        <dbReference type="ARBA" id="ARBA00022807"/>
    </source>
</evidence>
<evidence type="ECO:0000256" key="2">
    <source>
        <dbReference type="ARBA" id="ARBA00004240"/>
    </source>
</evidence>
<reference evidence="21" key="3">
    <citation type="submission" date="2025-09" db="UniProtKB">
        <authorList>
            <consortium name="Ensembl"/>
        </authorList>
    </citation>
    <scope>IDENTIFICATION</scope>
</reference>
<dbReference type="PANTHER" id="PTHR22624:SF39">
    <property type="entry name" value="CYSTEINE PROTEASE ATG4B"/>
    <property type="match status" value="1"/>
</dbReference>
<evidence type="ECO:0000256" key="15">
    <source>
        <dbReference type="ARBA" id="ARBA00023128"/>
    </source>
</evidence>
<dbReference type="InterPro" id="IPR046792">
    <property type="entry name" value="Peptidase_C54_cat"/>
</dbReference>
<evidence type="ECO:0000256" key="10">
    <source>
        <dbReference type="ARBA" id="ARBA00022801"/>
    </source>
</evidence>
<keyword evidence="6" id="KW-0813">Transport</keyword>
<keyword evidence="10 19" id="KW-0378">Hydrolase</keyword>
<comment type="catalytic activity">
    <reaction evidence="17">
        <text>[protein]-C-terminal L-amino acid-glycyl-phosphatidylserine + H2O = [protein]-C-terminal L-amino acid-glycine + a 1,2-diacyl-sn-glycero-3-phospho-L-serine</text>
        <dbReference type="Rhea" id="RHEA:67576"/>
        <dbReference type="Rhea" id="RHEA-COMP:17324"/>
        <dbReference type="Rhea" id="RHEA-COMP:17326"/>
        <dbReference type="ChEBI" id="CHEBI:15377"/>
        <dbReference type="ChEBI" id="CHEBI:57262"/>
        <dbReference type="ChEBI" id="CHEBI:172940"/>
        <dbReference type="ChEBI" id="CHEBI:172942"/>
    </reaction>
    <physiologicalReaction direction="left-to-right" evidence="17">
        <dbReference type="Rhea" id="RHEA:67577"/>
    </physiologicalReaction>
</comment>
<proteinExistence type="inferred from homology"/>
<keyword evidence="8 19" id="KW-0645">Protease</keyword>
<dbReference type="EC" id="3.4.22.-" evidence="19"/>
<keyword evidence="11" id="KW-0788">Thiol protease</keyword>
<organism evidence="21 22">
    <name type="scientific">Denticeps clupeoides</name>
    <name type="common">denticle herring</name>
    <dbReference type="NCBI Taxonomy" id="299321"/>
    <lineage>
        <taxon>Eukaryota</taxon>
        <taxon>Metazoa</taxon>
        <taxon>Chordata</taxon>
        <taxon>Craniata</taxon>
        <taxon>Vertebrata</taxon>
        <taxon>Euteleostomi</taxon>
        <taxon>Actinopterygii</taxon>
        <taxon>Neopterygii</taxon>
        <taxon>Teleostei</taxon>
        <taxon>Clupei</taxon>
        <taxon>Clupeiformes</taxon>
        <taxon>Denticipitoidei</taxon>
        <taxon>Denticipitidae</taxon>
        <taxon>Denticeps</taxon>
    </lineage>
</organism>
<accession>A0AAY4E294</accession>
<keyword evidence="12" id="KW-0256">Endoplasmic reticulum</keyword>
<comment type="subcellular location">
    <subcellularLocation>
        <location evidence="4">Cytoplasm</location>
        <location evidence="4">Cytosol</location>
    </subcellularLocation>
    <subcellularLocation>
        <location evidence="3">Cytoplasmic vesicle</location>
        <location evidence="3">Autophagosome</location>
    </subcellularLocation>
    <subcellularLocation>
        <location evidence="2">Endoplasmic reticulum</location>
    </subcellularLocation>
    <subcellularLocation>
        <location evidence="1">Mitochondrion</location>
    </subcellularLocation>
</comment>
<keyword evidence="7 19" id="KW-0963">Cytoplasm</keyword>
<evidence type="ECO:0000256" key="14">
    <source>
        <dbReference type="ARBA" id="ARBA00023006"/>
    </source>
</evidence>
<name>A0AAY4E294_9TELE</name>
<comment type="similarity">
    <text evidence="5 19">Belongs to the peptidase C54 family.</text>
</comment>
<reference evidence="21 22" key="1">
    <citation type="submission" date="2020-06" db="EMBL/GenBank/DDBJ databases">
        <authorList>
            <consortium name="Wellcome Sanger Institute Data Sharing"/>
        </authorList>
    </citation>
    <scope>NUCLEOTIDE SEQUENCE [LARGE SCALE GENOMIC DNA]</scope>
</reference>
<evidence type="ECO:0000256" key="16">
    <source>
        <dbReference type="ARBA" id="ARBA00023329"/>
    </source>
</evidence>
<evidence type="ECO:0000256" key="8">
    <source>
        <dbReference type="ARBA" id="ARBA00022670"/>
    </source>
</evidence>
<dbReference type="InterPro" id="IPR005078">
    <property type="entry name" value="Peptidase_C54"/>
</dbReference>
<dbReference type="GO" id="GO:0019786">
    <property type="term" value="F:protein-phosphatidylethanolamide deconjugating activity"/>
    <property type="evidence" value="ECO:0007669"/>
    <property type="project" value="InterPro"/>
</dbReference>
<dbReference type="GO" id="GO:0005829">
    <property type="term" value="C:cytosol"/>
    <property type="evidence" value="ECO:0007669"/>
    <property type="project" value="UniProtKB-SubCell"/>
</dbReference>
<keyword evidence="14 19" id="KW-0072">Autophagy</keyword>
<dbReference type="GO" id="GO:0005739">
    <property type="term" value="C:mitochondrion"/>
    <property type="evidence" value="ECO:0007669"/>
    <property type="project" value="UniProtKB-SubCell"/>
</dbReference>
<dbReference type="InterPro" id="IPR046793">
    <property type="entry name" value="ATG4_LIR"/>
</dbReference>
<keyword evidence="13 19" id="KW-0653">Protein transport</keyword>
<evidence type="ECO:0000256" key="13">
    <source>
        <dbReference type="ARBA" id="ARBA00022927"/>
    </source>
</evidence>
<evidence type="ECO:0000259" key="20">
    <source>
        <dbReference type="Pfam" id="PF03416"/>
    </source>
</evidence>
<dbReference type="GO" id="GO:0005783">
    <property type="term" value="C:endoplasmic reticulum"/>
    <property type="evidence" value="ECO:0007669"/>
    <property type="project" value="UniProtKB-SubCell"/>
</dbReference>
<evidence type="ECO:0000313" key="21">
    <source>
        <dbReference type="Ensembl" id="ENSDCDP00010051872.1"/>
    </source>
</evidence>
<dbReference type="GO" id="GO:0015031">
    <property type="term" value="P:protein transport"/>
    <property type="evidence" value="ECO:0007669"/>
    <property type="project" value="UniProtKB-KW"/>
</dbReference>
<reference evidence="21" key="2">
    <citation type="submission" date="2025-08" db="UniProtKB">
        <authorList>
            <consortium name="Ensembl"/>
        </authorList>
    </citation>
    <scope>IDENTIFICATION</scope>
</reference>
<dbReference type="PANTHER" id="PTHR22624">
    <property type="entry name" value="CYSTEINE PROTEASE ATG4"/>
    <property type="match status" value="1"/>
</dbReference>
<evidence type="ECO:0000256" key="17">
    <source>
        <dbReference type="ARBA" id="ARBA00029289"/>
    </source>
</evidence>
<evidence type="ECO:0000256" key="18">
    <source>
        <dbReference type="ARBA" id="ARBA00029362"/>
    </source>
</evidence>
<dbReference type="AlphaFoldDB" id="A0AAY4E294"/>
<keyword evidence="16" id="KW-0968">Cytoplasmic vesicle</keyword>
<keyword evidence="15" id="KW-0496">Mitochondrion</keyword>
<dbReference type="Pfam" id="PF03416">
    <property type="entry name" value="Peptidase_C54"/>
    <property type="match status" value="1"/>
</dbReference>
<evidence type="ECO:0000256" key="4">
    <source>
        <dbReference type="ARBA" id="ARBA00004514"/>
    </source>
</evidence>
<comment type="function">
    <text evidence="19">Cysteine protease that plays a key role in autophagy by mediating both proteolytic activation and delipidation of ATG8 family proteins.</text>
</comment>
<dbReference type="Ensembl" id="ENSDCDT00010062342.1">
    <property type="protein sequence ID" value="ENSDCDP00010051872.1"/>
    <property type="gene ID" value="ENSDCDG00010030167.1"/>
</dbReference>